<evidence type="ECO:0008006" key="4">
    <source>
        <dbReference type="Google" id="ProtNLM"/>
    </source>
</evidence>
<gene>
    <name evidence="2" type="ORF">PAPYR_12751</name>
</gene>
<sequence length="482" mass="53290">MLPVHLMQLPLSQAVSLPGPLSAETFYGNPLPAAPQSLPSPIFISPSPSPRTSSPSATPASSVSFAPGSLPISADLIAREIAPFLSVAREKPNHDQSAHPLSLFNCPDLTCAAETTTVWAGLDHLPQRKEDPWGHPSFGISPASKSDLCYLFKGFPLIHCEVQSHPHLLDCLEQLIACVCMASYGLFCLFDCDPPALNIPAFFVPRHSDTYVILWFELSLQREPAAPDFPPLVRLALNFLRVEGPYQWHSDAPWDAVCQAVRALIDHCVVNPAEVRRRIVPTWVVAQYLKDRPDQKVDEPRDCVNRFRNLYRYNETHTTACKISFFDHKYDLVRMPLLGVPLCKALCLARQPGVPRPPWDDIARLLVERVADLLKHDFCHGDLRPGNVLVTIRPELRVDLIDFERCVPASSTYRQTYCVDAYNPIAEPGMTQAGASIQQLLCLLRQIPGDGAAAIVANLKQKDSLRFGPSAAHAHLSFAIAG</sequence>
<name>A0ABQ8U3T6_9EUKA</name>
<proteinExistence type="predicted"/>
<evidence type="ECO:0000313" key="3">
    <source>
        <dbReference type="Proteomes" id="UP001141327"/>
    </source>
</evidence>
<accession>A0ABQ8U3T6</accession>
<evidence type="ECO:0000256" key="1">
    <source>
        <dbReference type="SAM" id="MobiDB-lite"/>
    </source>
</evidence>
<evidence type="ECO:0000313" key="2">
    <source>
        <dbReference type="EMBL" id="KAJ4452917.1"/>
    </source>
</evidence>
<dbReference type="SUPFAM" id="SSF56112">
    <property type="entry name" value="Protein kinase-like (PK-like)"/>
    <property type="match status" value="1"/>
</dbReference>
<protein>
    <recommendedName>
        <fullName evidence="4">Non-specific serine/threonine protein kinase</fullName>
    </recommendedName>
</protein>
<comment type="caution">
    <text evidence="2">The sequence shown here is derived from an EMBL/GenBank/DDBJ whole genome shotgun (WGS) entry which is preliminary data.</text>
</comment>
<dbReference type="InterPro" id="IPR011009">
    <property type="entry name" value="Kinase-like_dom_sf"/>
</dbReference>
<dbReference type="Proteomes" id="UP001141327">
    <property type="component" value="Unassembled WGS sequence"/>
</dbReference>
<dbReference type="EMBL" id="JAPMOS010000351">
    <property type="protein sequence ID" value="KAJ4452917.1"/>
    <property type="molecule type" value="Genomic_DNA"/>
</dbReference>
<organism evidence="2 3">
    <name type="scientific">Paratrimastix pyriformis</name>
    <dbReference type="NCBI Taxonomy" id="342808"/>
    <lineage>
        <taxon>Eukaryota</taxon>
        <taxon>Metamonada</taxon>
        <taxon>Preaxostyla</taxon>
        <taxon>Paratrimastigidae</taxon>
        <taxon>Paratrimastix</taxon>
    </lineage>
</organism>
<keyword evidence="3" id="KW-1185">Reference proteome</keyword>
<reference evidence="2" key="1">
    <citation type="journal article" date="2022" name="bioRxiv">
        <title>Genomics of Preaxostyla Flagellates Illuminates Evolutionary Transitions and the Path Towards Mitochondrial Loss.</title>
        <authorList>
            <person name="Novak L.V.F."/>
            <person name="Treitli S.C."/>
            <person name="Pyrih J."/>
            <person name="Halakuc P."/>
            <person name="Pipaliya S.V."/>
            <person name="Vacek V."/>
            <person name="Brzon O."/>
            <person name="Soukal P."/>
            <person name="Eme L."/>
            <person name="Dacks J.B."/>
            <person name="Karnkowska A."/>
            <person name="Elias M."/>
            <person name="Hampl V."/>
        </authorList>
    </citation>
    <scope>NUCLEOTIDE SEQUENCE</scope>
    <source>
        <strain evidence="2">RCP-MX</strain>
    </source>
</reference>
<feature type="region of interest" description="Disordered" evidence="1">
    <location>
        <begin position="38"/>
        <end position="62"/>
    </location>
</feature>